<reference evidence="2" key="1">
    <citation type="submission" date="2018-02" db="EMBL/GenBank/DDBJ databases">
        <title>Rhizophora mucronata_Transcriptome.</title>
        <authorList>
            <person name="Meera S.P."/>
            <person name="Sreeshan A."/>
            <person name="Augustine A."/>
        </authorList>
    </citation>
    <scope>NUCLEOTIDE SEQUENCE</scope>
    <source>
        <tissue evidence="2">Leaf</tissue>
    </source>
</reference>
<proteinExistence type="predicted"/>
<protein>
    <submittedName>
        <fullName evidence="2">Uncharacterized protein</fullName>
    </submittedName>
</protein>
<dbReference type="EMBL" id="GGEC01042690">
    <property type="protein sequence ID" value="MBX23174.1"/>
    <property type="molecule type" value="Transcribed_RNA"/>
</dbReference>
<dbReference type="AlphaFoldDB" id="A0A2P2LYY2"/>
<accession>A0A2P2LYY2</accession>
<evidence type="ECO:0000256" key="1">
    <source>
        <dbReference type="SAM" id="SignalP"/>
    </source>
</evidence>
<evidence type="ECO:0000313" key="2">
    <source>
        <dbReference type="EMBL" id="MBX23174.1"/>
    </source>
</evidence>
<sequence>MKFVTAALATLLSFALYVLLRTSPVNDFHFNDVHYQSHFYHLRREVSDIHLIFQLGEQRNCEC</sequence>
<keyword evidence="1" id="KW-0732">Signal</keyword>
<organism evidence="2">
    <name type="scientific">Rhizophora mucronata</name>
    <name type="common">Asiatic mangrove</name>
    <dbReference type="NCBI Taxonomy" id="61149"/>
    <lineage>
        <taxon>Eukaryota</taxon>
        <taxon>Viridiplantae</taxon>
        <taxon>Streptophyta</taxon>
        <taxon>Embryophyta</taxon>
        <taxon>Tracheophyta</taxon>
        <taxon>Spermatophyta</taxon>
        <taxon>Magnoliopsida</taxon>
        <taxon>eudicotyledons</taxon>
        <taxon>Gunneridae</taxon>
        <taxon>Pentapetalae</taxon>
        <taxon>rosids</taxon>
        <taxon>fabids</taxon>
        <taxon>Malpighiales</taxon>
        <taxon>Rhizophoraceae</taxon>
        <taxon>Rhizophora</taxon>
    </lineage>
</organism>
<feature type="chain" id="PRO_5015115884" evidence="1">
    <location>
        <begin position="23"/>
        <end position="63"/>
    </location>
</feature>
<feature type="signal peptide" evidence="1">
    <location>
        <begin position="1"/>
        <end position="22"/>
    </location>
</feature>
<name>A0A2P2LYY2_RHIMU</name>